<keyword evidence="4 5" id="KW-0547">Nucleotide-binding</keyword>
<evidence type="ECO:0000256" key="1">
    <source>
        <dbReference type="ARBA" id="ARBA00006654"/>
    </source>
</evidence>
<dbReference type="EMBL" id="JAFBDR010000004">
    <property type="protein sequence ID" value="MBM7570627.1"/>
    <property type="molecule type" value="Genomic_DNA"/>
</dbReference>
<dbReference type="InterPro" id="IPR006179">
    <property type="entry name" value="5_nucleotidase/apyrase"/>
</dbReference>
<proteinExistence type="inferred from homology"/>
<keyword evidence="9" id="KW-1185">Reference proteome</keyword>
<keyword evidence="5" id="KW-0378">Hydrolase</keyword>
<evidence type="ECO:0000313" key="9">
    <source>
        <dbReference type="Proteomes" id="UP001296943"/>
    </source>
</evidence>
<sequence>MELIKRLSLLIVSDVHGYIYPTNYSDHIERNLGLAKVSSVIKQLRKEKATILINNGDLIQGSPLTYYHAKYCPETENPTINVINDLGCDVSVLGNHEFNYGTKYLQRAVNQSNHPWLSANVLDKHTKEPAFGQPYLIKQVDGLRVALLGITTHYIPNWEDPNHIKDLQFDDALTSAKQWVNYIRQHEQPDIVVVCYHGGFERDLETGEPTEDLTGENQGYQICKEVEGIDVFVTGHQHRSIAKHLFGIPVLQPSHNGQLLGELELAFHYSDGKWTLKETKPRLHEIDADVEMDHEVLARIQKEENDTQAWLDRPIGSIEGDMSIDHPFEVRIKDHPFIEFINNVQMEAANVSISNTSLFNNASPGFNKKVTMRDIVSNYVYPNTLKVIRISGQAIKDALEQSATYFIINENGELDIHPAFMEPKPQHYNYDMWEGIEYELTISNPIGQRVTKLFYQGEPIDYKQEFDVVMNNYRAGGGGNFAMYKEAEVIQEIQTDMTELIANYILERKTIKATCNHNWQVKV</sequence>
<comment type="caution">
    <text evidence="8">The sequence shown here is derived from an EMBL/GenBank/DDBJ whole genome shotgun (WGS) entry which is preliminary data.</text>
</comment>
<evidence type="ECO:0000256" key="3">
    <source>
        <dbReference type="ARBA" id="ARBA00022729"/>
    </source>
</evidence>
<evidence type="ECO:0000313" key="8">
    <source>
        <dbReference type="EMBL" id="MBM7570627.1"/>
    </source>
</evidence>
<evidence type="ECO:0000259" key="6">
    <source>
        <dbReference type="Pfam" id="PF00149"/>
    </source>
</evidence>
<dbReference type="InterPro" id="IPR008334">
    <property type="entry name" value="5'-Nucleotdase_C"/>
</dbReference>
<dbReference type="Gene3D" id="3.90.780.10">
    <property type="entry name" value="5'-Nucleotidase, C-terminal domain"/>
    <property type="match status" value="1"/>
</dbReference>
<gene>
    <name evidence="8" type="ORF">JOC48_001105</name>
</gene>
<feature type="domain" description="5'-Nucleotidase C-terminal" evidence="7">
    <location>
        <begin position="326"/>
        <end position="486"/>
    </location>
</feature>
<dbReference type="RefSeq" id="WP_204498043.1">
    <property type="nucleotide sequence ID" value="NZ_JAFBDR010000004.1"/>
</dbReference>
<keyword evidence="2" id="KW-0479">Metal-binding</keyword>
<accession>A0ABS2MXM2</accession>
<dbReference type="Pfam" id="PF00149">
    <property type="entry name" value="Metallophos"/>
    <property type="match status" value="1"/>
</dbReference>
<dbReference type="InterPro" id="IPR036907">
    <property type="entry name" value="5'-Nucleotdase_C_sf"/>
</dbReference>
<dbReference type="PRINTS" id="PR01607">
    <property type="entry name" value="APYRASEFAMLY"/>
</dbReference>
<protein>
    <submittedName>
        <fullName evidence="8">2',3'-cyclic-nucleotide 2'-phosphodiesterase (5'-nucleotidase family)</fullName>
    </submittedName>
</protein>
<evidence type="ECO:0000256" key="2">
    <source>
        <dbReference type="ARBA" id="ARBA00022723"/>
    </source>
</evidence>
<dbReference type="CDD" id="cd07410">
    <property type="entry name" value="MPP_CpdB_N"/>
    <property type="match status" value="1"/>
</dbReference>
<dbReference type="PANTHER" id="PTHR11575:SF6">
    <property type="entry name" value="2',3'-CYCLIC-NUCLEOTIDE 2'-PHOSPHODIESTERASE_3'-NUCLEOTIDASE"/>
    <property type="match status" value="1"/>
</dbReference>
<dbReference type="InterPro" id="IPR041827">
    <property type="entry name" value="CpdB_N"/>
</dbReference>
<dbReference type="PANTHER" id="PTHR11575">
    <property type="entry name" value="5'-NUCLEOTIDASE-RELATED"/>
    <property type="match status" value="1"/>
</dbReference>
<keyword evidence="3" id="KW-0732">Signal</keyword>
<comment type="similarity">
    <text evidence="1 5">Belongs to the 5'-nucleotidase family.</text>
</comment>
<dbReference type="SUPFAM" id="SSF56300">
    <property type="entry name" value="Metallo-dependent phosphatases"/>
    <property type="match status" value="1"/>
</dbReference>
<dbReference type="InterPro" id="IPR004843">
    <property type="entry name" value="Calcineurin-like_PHP"/>
</dbReference>
<evidence type="ECO:0000256" key="4">
    <source>
        <dbReference type="ARBA" id="ARBA00022741"/>
    </source>
</evidence>
<dbReference type="SUPFAM" id="SSF55816">
    <property type="entry name" value="5'-nucleotidase (syn. UDP-sugar hydrolase), C-terminal domain"/>
    <property type="match status" value="1"/>
</dbReference>
<dbReference type="Pfam" id="PF02872">
    <property type="entry name" value="5_nucleotid_C"/>
    <property type="match status" value="1"/>
</dbReference>
<dbReference type="Proteomes" id="UP001296943">
    <property type="component" value="Unassembled WGS sequence"/>
</dbReference>
<reference evidence="8 9" key="1">
    <citation type="submission" date="2021-01" db="EMBL/GenBank/DDBJ databases">
        <title>Genomic Encyclopedia of Type Strains, Phase IV (KMG-IV): sequencing the most valuable type-strain genomes for metagenomic binning, comparative biology and taxonomic classification.</title>
        <authorList>
            <person name="Goeker M."/>
        </authorList>
    </citation>
    <scope>NUCLEOTIDE SEQUENCE [LARGE SCALE GENOMIC DNA]</scope>
    <source>
        <strain evidence="8 9">DSM 23711</strain>
    </source>
</reference>
<dbReference type="InterPro" id="IPR029052">
    <property type="entry name" value="Metallo-depent_PP-like"/>
</dbReference>
<evidence type="ECO:0000256" key="5">
    <source>
        <dbReference type="RuleBase" id="RU362119"/>
    </source>
</evidence>
<feature type="domain" description="Calcineurin-like phosphoesterase" evidence="6">
    <location>
        <begin position="9"/>
        <end position="239"/>
    </location>
</feature>
<dbReference type="Gene3D" id="3.60.21.10">
    <property type="match status" value="1"/>
</dbReference>
<organism evidence="8 9">
    <name type="scientific">Aquibacillus albus</name>
    <dbReference type="NCBI Taxonomy" id="1168171"/>
    <lineage>
        <taxon>Bacteria</taxon>
        <taxon>Bacillati</taxon>
        <taxon>Bacillota</taxon>
        <taxon>Bacilli</taxon>
        <taxon>Bacillales</taxon>
        <taxon>Bacillaceae</taxon>
        <taxon>Aquibacillus</taxon>
    </lineage>
</organism>
<name>A0ABS2MXM2_9BACI</name>
<evidence type="ECO:0000259" key="7">
    <source>
        <dbReference type="Pfam" id="PF02872"/>
    </source>
</evidence>